<dbReference type="PROSITE" id="PS50280">
    <property type="entry name" value="SET"/>
    <property type="match status" value="1"/>
</dbReference>
<feature type="chain" id="PRO_5042971017" description="SET domain-containing protein" evidence="1">
    <location>
        <begin position="19"/>
        <end position="431"/>
    </location>
</feature>
<evidence type="ECO:0000256" key="1">
    <source>
        <dbReference type="SAM" id="SignalP"/>
    </source>
</evidence>
<name>A0AAN6X8E4_9PEZI</name>
<dbReference type="EMBL" id="MU864351">
    <property type="protein sequence ID" value="KAK4193212.1"/>
    <property type="molecule type" value="Genomic_DNA"/>
</dbReference>
<reference evidence="3" key="1">
    <citation type="journal article" date="2023" name="Mol. Phylogenet. Evol.">
        <title>Genome-scale phylogeny and comparative genomics of the fungal order Sordariales.</title>
        <authorList>
            <person name="Hensen N."/>
            <person name="Bonometti L."/>
            <person name="Westerberg I."/>
            <person name="Brannstrom I.O."/>
            <person name="Guillou S."/>
            <person name="Cros-Aarteil S."/>
            <person name="Calhoun S."/>
            <person name="Haridas S."/>
            <person name="Kuo A."/>
            <person name="Mondo S."/>
            <person name="Pangilinan J."/>
            <person name="Riley R."/>
            <person name="LaButti K."/>
            <person name="Andreopoulos B."/>
            <person name="Lipzen A."/>
            <person name="Chen C."/>
            <person name="Yan M."/>
            <person name="Daum C."/>
            <person name="Ng V."/>
            <person name="Clum A."/>
            <person name="Steindorff A."/>
            <person name="Ohm R.A."/>
            <person name="Martin F."/>
            <person name="Silar P."/>
            <person name="Natvig D.O."/>
            <person name="Lalanne C."/>
            <person name="Gautier V."/>
            <person name="Ament-Velasquez S.L."/>
            <person name="Kruys A."/>
            <person name="Hutchinson M.I."/>
            <person name="Powell A.J."/>
            <person name="Barry K."/>
            <person name="Miller A.N."/>
            <person name="Grigoriev I.V."/>
            <person name="Debuchy R."/>
            <person name="Gladieux P."/>
            <person name="Hiltunen Thoren M."/>
            <person name="Johannesson H."/>
        </authorList>
    </citation>
    <scope>NUCLEOTIDE SEQUENCE</scope>
    <source>
        <strain evidence="3">PSN309</strain>
    </source>
</reference>
<evidence type="ECO:0000313" key="3">
    <source>
        <dbReference type="EMBL" id="KAK4193212.1"/>
    </source>
</evidence>
<feature type="domain" description="SET" evidence="2">
    <location>
        <begin position="114"/>
        <end position="263"/>
    </location>
</feature>
<dbReference type="Pfam" id="PF00856">
    <property type="entry name" value="SET"/>
    <property type="match status" value="1"/>
</dbReference>
<keyword evidence="1" id="KW-0732">Signal</keyword>
<organism evidence="3 4">
    <name type="scientific">Podospora australis</name>
    <dbReference type="NCBI Taxonomy" id="1536484"/>
    <lineage>
        <taxon>Eukaryota</taxon>
        <taxon>Fungi</taxon>
        <taxon>Dikarya</taxon>
        <taxon>Ascomycota</taxon>
        <taxon>Pezizomycotina</taxon>
        <taxon>Sordariomycetes</taxon>
        <taxon>Sordariomycetidae</taxon>
        <taxon>Sordariales</taxon>
        <taxon>Podosporaceae</taxon>
        <taxon>Podospora</taxon>
    </lineage>
</organism>
<dbReference type="Gene3D" id="2.170.270.10">
    <property type="entry name" value="SET domain"/>
    <property type="match status" value="1"/>
</dbReference>
<comment type="caution">
    <text evidence="3">The sequence shown here is derived from an EMBL/GenBank/DDBJ whole genome shotgun (WGS) entry which is preliminary data.</text>
</comment>
<dbReference type="PANTHER" id="PTHR47332">
    <property type="entry name" value="SET DOMAIN-CONTAINING PROTEIN 5"/>
    <property type="match status" value="1"/>
</dbReference>
<proteinExistence type="predicted"/>
<gene>
    <name evidence="3" type="ORF">QBC35DRAFT_468890</name>
</gene>
<dbReference type="SUPFAM" id="SSF82199">
    <property type="entry name" value="SET domain"/>
    <property type="match status" value="1"/>
</dbReference>
<dbReference type="Proteomes" id="UP001302126">
    <property type="component" value="Unassembled WGS sequence"/>
</dbReference>
<reference evidence="3" key="2">
    <citation type="submission" date="2023-05" db="EMBL/GenBank/DDBJ databases">
        <authorList>
            <consortium name="Lawrence Berkeley National Laboratory"/>
            <person name="Steindorff A."/>
            <person name="Hensen N."/>
            <person name="Bonometti L."/>
            <person name="Westerberg I."/>
            <person name="Brannstrom I.O."/>
            <person name="Guillou S."/>
            <person name="Cros-Aarteil S."/>
            <person name="Calhoun S."/>
            <person name="Haridas S."/>
            <person name="Kuo A."/>
            <person name="Mondo S."/>
            <person name="Pangilinan J."/>
            <person name="Riley R."/>
            <person name="Labutti K."/>
            <person name="Andreopoulos B."/>
            <person name="Lipzen A."/>
            <person name="Chen C."/>
            <person name="Yanf M."/>
            <person name="Daum C."/>
            <person name="Ng V."/>
            <person name="Clum A."/>
            <person name="Ohm R."/>
            <person name="Martin F."/>
            <person name="Silar P."/>
            <person name="Natvig D."/>
            <person name="Lalanne C."/>
            <person name="Gautier V."/>
            <person name="Ament-Velasquez S.L."/>
            <person name="Kruys A."/>
            <person name="Hutchinson M.I."/>
            <person name="Powell A.J."/>
            <person name="Barry K."/>
            <person name="Miller A.N."/>
            <person name="Grigoriev I.V."/>
            <person name="Debuchy R."/>
            <person name="Gladieux P."/>
            <person name="Thoren M.H."/>
            <person name="Johannesson H."/>
        </authorList>
    </citation>
    <scope>NUCLEOTIDE SEQUENCE</scope>
    <source>
        <strain evidence="3">PSN309</strain>
    </source>
</reference>
<dbReference type="SMART" id="SM00317">
    <property type="entry name" value="SET"/>
    <property type="match status" value="1"/>
</dbReference>
<protein>
    <recommendedName>
        <fullName evidence="2">SET domain-containing protein</fullName>
    </recommendedName>
</protein>
<dbReference type="InterPro" id="IPR001214">
    <property type="entry name" value="SET_dom"/>
</dbReference>
<evidence type="ECO:0000259" key="2">
    <source>
        <dbReference type="PROSITE" id="PS50280"/>
    </source>
</evidence>
<keyword evidence="4" id="KW-1185">Reference proteome</keyword>
<dbReference type="PANTHER" id="PTHR47332:SF6">
    <property type="entry name" value="SET DOMAIN-CONTAINING PROTEIN"/>
    <property type="match status" value="1"/>
</dbReference>
<dbReference type="InterPro" id="IPR046341">
    <property type="entry name" value="SET_dom_sf"/>
</dbReference>
<feature type="signal peptide" evidence="1">
    <location>
        <begin position="1"/>
        <end position="18"/>
    </location>
</feature>
<dbReference type="InterPro" id="IPR053185">
    <property type="entry name" value="SET_domain_protein"/>
</dbReference>
<accession>A0AAN6X8E4</accession>
<dbReference type="CDD" id="cd20071">
    <property type="entry name" value="SET_SMYD"/>
    <property type="match status" value="1"/>
</dbReference>
<sequence length="431" mass="48139">MHSLHQLLLSALATLAVGLKPGDEEITGQIPLGDPKVDGIKLPWEQQNDNTNNPFPDLELEDEYSLPPSWQGPSHCVGEYCLFSNPTFGTDGIAMVTTPQSAWISVNFRPVADKTVESTAYSVAPIPGKGLGIVANRLIKKGEIIMQRTPAVMIHSKPHVELQPEVREKVYEAMINALSETAREKFLAQYGDTVRDKIDNNAFRMFVGDDQHEHESHLGSFPEIARINHDCRPNLHYRLTNITHTTVAVRDIPAGEELTISYIYGQASKKTRTKELQDWGFNCSCSQCTLSGFETAASDARVREIKRLEKEIEDKMTKGGKEIKPEMAGKLVQLYLDERLHAYLAPTYTRAALIYSMFGNEEKARELATEAVGALTREYGAHAKDIPSMRQLAENPKGHWSWGIKVVSEEPKKKWKLGGKKQNATETVKGK</sequence>
<evidence type="ECO:0000313" key="4">
    <source>
        <dbReference type="Proteomes" id="UP001302126"/>
    </source>
</evidence>
<dbReference type="AlphaFoldDB" id="A0AAN6X8E4"/>